<keyword evidence="11" id="KW-0479">Metal-binding</keyword>
<accession>A0A3S4L5W2</accession>
<dbReference type="InterPro" id="IPR023000">
    <property type="entry name" value="Shikimate_kinase_CS"/>
</dbReference>
<dbReference type="PANTHER" id="PTHR21087:SF16">
    <property type="entry name" value="SHIKIMATE KINASE 1, CHLOROPLASTIC"/>
    <property type="match status" value="1"/>
</dbReference>
<reference evidence="12 13" key="1">
    <citation type="submission" date="2018-12" db="EMBL/GenBank/DDBJ databases">
        <authorList>
            <consortium name="Pathogen Informatics"/>
        </authorList>
    </citation>
    <scope>NUCLEOTIDE SEQUENCE [LARGE SCALE GENOMIC DNA]</scope>
    <source>
        <strain evidence="12 13">NCTC3166</strain>
    </source>
</reference>
<dbReference type="RefSeq" id="WP_126404385.1">
    <property type="nucleotide sequence ID" value="NZ_LR134266.1"/>
</dbReference>
<dbReference type="InterPro" id="IPR027417">
    <property type="entry name" value="P-loop_NTPase"/>
</dbReference>
<evidence type="ECO:0000256" key="5">
    <source>
        <dbReference type="ARBA" id="ARBA00022679"/>
    </source>
</evidence>
<dbReference type="KEGG" id="svf:NCTC3166_01206"/>
<keyword evidence="6 11" id="KW-0547">Nucleotide-binding</keyword>
<feature type="binding site" evidence="11">
    <location>
        <begin position="10"/>
        <end position="15"/>
    </location>
    <ligand>
        <name>ATP</name>
        <dbReference type="ChEBI" id="CHEBI:30616"/>
    </ligand>
</feature>
<comment type="subunit">
    <text evidence="11">Monomer.</text>
</comment>
<dbReference type="UniPathway" id="UPA00053">
    <property type="reaction ID" value="UER00088"/>
</dbReference>
<keyword evidence="8 11" id="KW-0067">ATP-binding</keyword>
<comment type="caution">
    <text evidence="11">Lacks conserved residue(s) required for the propagation of feature annotation.</text>
</comment>
<dbReference type="HAMAP" id="MF_00109">
    <property type="entry name" value="Shikimate_kinase"/>
    <property type="match status" value="1"/>
</dbReference>
<gene>
    <name evidence="11 12" type="primary">aroK</name>
    <name evidence="12" type="ORF">NCTC3166_01206</name>
</gene>
<dbReference type="PRINTS" id="PR01100">
    <property type="entry name" value="SHIKIMTKNASE"/>
</dbReference>
<keyword evidence="13" id="KW-1185">Reference proteome</keyword>
<dbReference type="EMBL" id="LR134266">
    <property type="protein sequence ID" value="VED67384.1"/>
    <property type="molecule type" value="Genomic_DNA"/>
</dbReference>
<dbReference type="GO" id="GO:0000287">
    <property type="term" value="F:magnesium ion binding"/>
    <property type="evidence" value="ECO:0007669"/>
    <property type="project" value="UniProtKB-UniRule"/>
</dbReference>
<dbReference type="SUPFAM" id="SSF52540">
    <property type="entry name" value="P-loop containing nucleoside triphosphate hydrolases"/>
    <property type="match status" value="1"/>
</dbReference>
<evidence type="ECO:0000313" key="13">
    <source>
        <dbReference type="Proteomes" id="UP000270025"/>
    </source>
</evidence>
<comment type="similarity">
    <text evidence="2 11">Belongs to the shikimate kinase family.</text>
</comment>
<dbReference type="Gene3D" id="3.40.50.300">
    <property type="entry name" value="P-loop containing nucleotide triphosphate hydrolases"/>
    <property type="match status" value="1"/>
</dbReference>
<dbReference type="AlphaFoldDB" id="A0A3S4L5W2"/>
<dbReference type="GO" id="GO:0005829">
    <property type="term" value="C:cytosol"/>
    <property type="evidence" value="ECO:0007669"/>
    <property type="project" value="TreeGrafter"/>
</dbReference>
<evidence type="ECO:0000256" key="6">
    <source>
        <dbReference type="ARBA" id="ARBA00022741"/>
    </source>
</evidence>
<comment type="function">
    <text evidence="11">Catalyzes the specific phosphorylation of the 3-hydroxyl group of shikimic acid using ATP as a cosubstrate.</text>
</comment>
<sequence>MPKILLGFMGAGKTTIGRLLDPAFADMDALLVRRLEMPIVDYFTRYGEESFRLQESLLLQELLDEQSSVIATGGGIVLKPENRELLKKNPCNIYLRIDFDRLYQRLAADPATKRPLFLNKDPEEFRALYEQRLPLYEEVATHVIDVADKTPEKIVEMIRCL</sequence>
<dbReference type="EC" id="2.7.1.71" evidence="3 11"/>
<keyword evidence="9 11" id="KW-0057">Aromatic amino acid biosynthesis</keyword>
<feature type="binding site" evidence="11">
    <location>
        <position position="132"/>
    </location>
    <ligand>
        <name>substrate</name>
    </ligand>
</feature>
<dbReference type="GO" id="GO:0004765">
    <property type="term" value="F:shikimate kinase activity"/>
    <property type="evidence" value="ECO:0007669"/>
    <property type="project" value="UniProtKB-UniRule"/>
</dbReference>
<dbReference type="Proteomes" id="UP000270025">
    <property type="component" value="Chromosome"/>
</dbReference>
<dbReference type="PROSITE" id="PS01128">
    <property type="entry name" value="SHIKIMATE_KINASE"/>
    <property type="match status" value="1"/>
</dbReference>
<evidence type="ECO:0000256" key="3">
    <source>
        <dbReference type="ARBA" id="ARBA00012154"/>
    </source>
</evidence>
<dbReference type="PANTHER" id="PTHR21087">
    <property type="entry name" value="SHIKIMATE KINASE"/>
    <property type="match status" value="1"/>
</dbReference>
<dbReference type="GO" id="GO:0008652">
    <property type="term" value="P:amino acid biosynthetic process"/>
    <property type="evidence" value="ECO:0007669"/>
    <property type="project" value="UniProtKB-KW"/>
</dbReference>
<comment type="catalytic activity">
    <reaction evidence="10 11">
        <text>shikimate + ATP = 3-phosphoshikimate + ADP + H(+)</text>
        <dbReference type="Rhea" id="RHEA:13121"/>
        <dbReference type="ChEBI" id="CHEBI:15378"/>
        <dbReference type="ChEBI" id="CHEBI:30616"/>
        <dbReference type="ChEBI" id="CHEBI:36208"/>
        <dbReference type="ChEBI" id="CHEBI:145989"/>
        <dbReference type="ChEBI" id="CHEBI:456216"/>
        <dbReference type="EC" id="2.7.1.71"/>
    </reaction>
</comment>
<keyword evidence="11" id="KW-0460">Magnesium</keyword>
<evidence type="ECO:0000256" key="8">
    <source>
        <dbReference type="ARBA" id="ARBA00022840"/>
    </source>
</evidence>
<dbReference type="GO" id="GO:0009073">
    <property type="term" value="P:aromatic amino acid family biosynthetic process"/>
    <property type="evidence" value="ECO:0007669"/>
    <property type="project" value="UniProtKB-KW"/>
</dbReference>
<dbReference type="GO" id="GO:0009423">
    <property type="term" value="P:chorismate biosynthetic process"/>
    <property type="evidence" value="ECO:0007669"/>
    <property type="project" value="UniProtKB-UniRule"/>
</dbReference>
<comment type="pathway">
    <text evidence="1 11">Metabolic intermediate biosynthesis; chorismate biosynthesis; chorismate from D-erythrose 4-phosphate and phosphoenolpyruvate: step 5/7.</text>
</comment>
<feature type="binding site" evidence="11">
    <location>
        <position position="114"/>
    </location>
    <ligand>
        <name>ATP</name>
        <dbReference type="ChEBI" id="CHEBI:30616"/>
    </ligand>
</feature>
<feature type="binding site" evidence="11">
    <location>
        <position position="28"/>
    </location>
    <ligand>
        <name>substrate</name>
    </ligand>
</feature>
<keyword evidence="4 11" id="KW-0028">Amino-acid biosynthesis</keyword>
<feature type="binding site" evidence="11">
    <location>
        <position position="52"/>
    </location>
    <ligand>
        <name>substrate</name>
    </ligand>
</feature>
<feature type="binding site" evidence="11">
    <location>
        <position position="74"/>
    </location>
    <ligand>
        <name>substrate</name>
    </ligand>
</feature>
<evidence type="ECO:0000256" key="10">
    <source>
        <dbReference type="ARBA" id="ARBA00048567"/>
    </source>
</evidence>
<protein>
    <recommendedName>
        <fullName evidence="3 11">Shikimate kinase</fullName>
        <shortName evidence="11">SK</shortName>
        <ecNumber evidence="3 11">2.7.1.71</ecNumber>
    </recommendedName>
</protein>
<evidence type="ECO:0000313" key="12">
    <source>
        <dbReference type="EMBL" id="VED67384.1"/>
    </source>
</evidence>
<name>A0A3S4L5W2_9STRE</name>
<evidence type="ECO:0000256" key="7">
    <source>
        <dbReference type="ARBA" id="ARBA00022777"/>
    </source>
</evidence>
<evidence type="ECO:0000256" key="1">
    <source>
        <dbReference type="ARBA" id="ARBA00004842"/>
    </source>
</evidence>
<dbReference type="CDD" id="cd00464">
    <property type="entry name" value="SK"/>
    <property type="match status" value="1"/>
</dbReference>
<evidence type="ECO:0000256" key="2">
    <source>
        <dbReference type="ARBA" id="ARBA00006997"/>
    </source>
</evidence>
<dbReference type="InterPro" id="IPR031322">
    <property type="entry name" value="Shikimate/glucono_kinase"/>
</dbReference>
<dbReference type="InterPro" id="IPR000623">
    <property type="entry name" value="Shikimate_kinase/TSH1"/>
</dbReference>
<feature type="binding site" evidence="11">
    <location>
        <position position="14"/>
    </location>
    <ligand>
        <name>Mg(2+)</name>
        <dbReference type="ChEBI" id="CHEBI:18420"/>
    </ligand>
</feature>
<evidence type="ECO:0000256" key="4">
    <source>
        <dbReference type="ARBA" id="ARBA00022605"/>
    </source>
</evidence>
<comment type="subcellular location">
    <subcellularLocation>
        <location evidence="11">Cytoplasm</location>
    </subcellularLocation>
</comment>
<dbReference type="GO" id="GO:0005524">
    <property type="term" value="F:ATP binding"/>
    <property type="evidence" value="ECO:0007669"/>
    <property type="project" value="UniProtKB-UniRule"/>
</dbReference>
<keyword evidence="5 11" id="KW-0808">Transferase</keyword>
<evidence type="ECO:0000256" key="9">
    <source>
        <dbReference type="ARBA" id="ARBA00023141"/>
    </source>
</evidence>
<proteinExistence type="inferred from homology"/>
<comment type="cofactor">
    <cofactor evidence="11">
        <name>Mg(2+)</name>
        <dbReference type="ChEBI" id="CHEBI:18420"/>
    </cofactor>
    <text evidence="11">Binds 1 Mg(2+) ion per subunit.</text>
</comment>
<keyword evidence="11" id="KW-0963">Cytoplasm</keyword>
<dbReference type="Pfam" id="PF01202">
    <property type="entry name" value="SKI"/>
    <property type="match status" value="1"/>
</dbReference>
<organism evidence="12 13">
    <name type="scientific">Streptococcus viridans</name>
    <dbReference type="NCBI Taxonomy" id="78535"/>
    <lineage>
        <taxon>Bacteria</taxon>
        <taxon>Bacillati</taxon>
        <taxon>Bacillota</taxon>
        <taxon>Bacilli</taxon>
        <taxon>Lactobacillales</taxon>
        <taxon>Streptococcaceae</taxon>
        <taxon>Streptococcus</taxon>
    </lineage>
</organism>
<keyword evidence="7 11" id="KW-0418">Kinase</keyword>
<evidence type="ECO:0000256" key="11">
    <source>
        <dbReference type="HAMAP-Rule" id="MF_00109"/>
    </source>
</evidence>